<sequence length="119" mass="13391">MKNAILVGFLLALLASCATSSNASEQWVGQTKQKMITKFGTPLRTLTDNRDGEVLIYAEQFFVTNEGQNGSRIAGPSYWNYNYIFVNKEGNIYSWKSEKQKFPPQTIDSKKMIAISALK</sequence>
<evidence type="ECO:0008006" key="4">
    <source>
        <dbReference type="Google" id="ProtNLM"/>
    </source>
</evidence>
<organism evidence="2 3">
    <name type="scientific">Flavobacterium procerum</name>
    <dbReference type="NCBI Taxonomy" id="1455569"/>
    <lineage>
        <taxon>Bacteria</taxon>
        <taxon>Pseudomonadati</taxon>
        <taxon>Bacteroidota</taxon>
        <taxon>Flavobacteriia</taxon>
        <taxon>Flavobacteriales</taxon>
        <taxon>Flavobacteriaceae</taxon>
        <taxon>Flavobacterium</taxon>
    </lineage>
</organism>
<feature type="signal peptide" evidence="1">
    <location>
        <begin position="1"/>
        <end position="23"/>
    </location>
</feature>
<protein>
    <recommendedName>
        <fullName evidence="4">Lipoprotein</fullName>
    </recommendedName>
</protein>
<keyword evidence="1" id="KW-0732">Signal</keyword>
<evidence type="ECO:0000313" key="3">
    <source>
        <dbReference type="Proteomes" id="UP001589734"/>
    </source>
</evidence>
<dbReference type="EMBL" id="JBHLYW010000007">
    <property type="protein sequence ID" value="MFC0076678.1"/>
    <property type="molecule type" value="Genomic_DNA"/>
</dbReference>
<accession>A0ABV6BNZ4</accession>
<dbReference type="RefSeq" id="WP_379685721.1">
    <property type="nucleotide sequence ID" value="NZ_JBHLYW010000007.1"/>
</dbReference>
<reference evidence="2 3" key="1">
    <citation type="submission" date="2024-09" db="EMBL/GenBank/DDBJ databases">
        <authorList>
            <person name="Sun Q."/>
            <person name="Mori K."/>
        </authorList>
    </citation>
    <scope>NUCLEOTIDE SEQUENCE [LARGE SCALE GENOMIC DNA]</scope>
    <source>
        <strain evidence="2 3">CGMCC 1.12926</strain>
    </source>
</reference>
<evidence type="ECO:0000313" key="2">
    <source>
        <dbReference type="EMBL" id="MFC0076678.1"/>
    </source>
</evidence>
<dbReference type="Proteomes" id="UP001589734">
    <property type="component" value="Unassembled WGS sequence"/>
</dbReference>
<name>A0ABV6BNZ4_9FLAO</name>
<dbReference type="PROSITE" id="PS51257">
    <property type="entry name" value="PROKAR_LIPOPROTEIN"/>
    <property type="match status" value="1"/>
</dbReference>
<proteinExistence type="predicted"/>
<feature type="chain" id="PRO_5047302328" description="Lipoprotein" evidence="1">
    <location>
        <begin position="24"/>
        <end position="119"/>
    </location>
</feature>
<evidence type="ECO:0000256" key="1">
    <source>
        <dbReference type="SAM" id="SignalP"/>
    </source>
</evidence>
<comment type="caution">
    <text evidence="2">The sequence shown here is derived from an EMBL/GenBank/DDBJ whole genome shotgun (WGS) entry which is preliminary data.</text>
</comment>
<gene>
    <name evidence="2" type="ORF">ACFFLS_06490</name>
</gene>
<keyword evidence="3" id="KW-1185">Reference proteome</keyword>